<evidence type="ECO:0000313" key="4">
    <source>
        <dbReference type="Proteomes" id="UP000682403"/>
    </source>
</evidence>
<dbReference type="InterPro" id="IPR024134">
    <property type="entry name" value="SOD_Cu/Zn_/chaperone"/>
</dbReference>
<dbReference type="Gene3D" id="2.60.40.200">
    <property type="entry name" value="Superoxide dismutase, copper/zinc binding domain"/>
    <property type="match status" value="1"/>
</dbReference>
<gene>
    <name evidence="3" type="ORF">J9317_16300</name>
</gene>
<reference evidence="3 4" key="1">
    <citation type="submission" date="2021-04" db="EMBL/GenBank/DDBJ databases">
        <title>Metabacillus sp. strain KIGAM252 whole genome sequence.</title>
        <authorList>
            <person name="Seo M.-J."/>
            <person name="Cho E.-S."/>
            <person name="Hwang C.Y."/>
            <person name="Yoon D.J."/>
        </authorList>
    </citation>
    <scope>NUCLEOTIDE SEQUENCE [LARGE SCALE GENOMIC DNA]</scope>
    <source>
        <strain evidence="3 4">KIGAM252</strain>
    </source>
</reference>
<comment type="caution">
    <text evidence="3">The sequence shown here is derived from an EMBL/GenBank/DDBJ whole genome shotgun (WGS) entry which is preliminary data.</text>
</comment>
<dbReference type="Proteomes" id="UP000682403">
    <property type="component" value="Unassembled WGS sequence"/>
</dbReference>
<keyword evidence="4" id="KW-1185">Reference proteome</keyword>
<comment type="similarity">
    <text evidence="1">Belongs to the Cu-Zn superoxide dismutase family.</text>
</comment>
<feature type="domain" description="Superoxide dismutase copper/zinc binding" evidence="2">
    <location>
        <begin position="33"/>
        <end position="164"/>
    </location>
</feature>
<sequence>MSAAALILAGGCSQDQLTSIGVEMFNTDGDSLGTIKLSEQPEGVKFDIVLEGLQPGEHGFHIHQKPDCQGPDFISAGEHYNPDNKQHGLLNPEGAHLGDLPNIVAENDGKAQAELFGPKLTLKKGTKNSLLFKEGTSIIITETKDDGMSQPAGESGARIACGKITEKEAMRKDKKEIDIEAKP</sequence>
<name>A0ABS5LIW3_9BACI</name>
<evidence type="ECO:0000259" key="2">
    <source>
        <dbReference type="Pfam" id="PF00080"/>
    </source>
</evidence>
<dbReference type="RefSeq" id="WP_211562448.1">
    <property type="nucleotide sequence ID" value="NZ_JAGVRK010000001.1"/>
</dbReference>
<dbReference type="SUPFAM" id="SSF49329">
    <property type="entry name" value="Cu,Zn superoxide dismutase-like"/>
    <property type="match status" value="1"/>
</dbReference>
<proteinExistence type="inferred from homology"/>
<evidence type="ECO:0000256" key="1">
    <source>
        <dbReference type="ARBA" id="ARBA00010457"/>
    </source>
</evidence>
<protein>
    <submittedName>
        <fullName evidence="3">Superoxide dismutase family protein</fullName>
    </submittedName>
</protein>
<dbReference type="InterPro" id="IPR036423">
    <property type="entry name" value="SOD-like_Cu/Zn_dom_sf"/>
</dbReference>
<dbReference type="CDD" id="cd00305">
    <property type="entry name" value="Cu-Zn_Superoxide_Dismutase"/>
    <property type="match status" value="1"/>
</dbReference>
<dbReference type="Pfam" id="PF00080">
    <property type="entry name" value="Sod_Cu"/>
    <property type="match status" value="1"/>
</dbReference>
<evidence type="ECO:0000313" key="3">
    <source>
        <dbReference type="EMBL" id="MBS2970309.1"/>
    </source>
</evidence>
<organism evidence="3 4">
    <name type="scientific">Metabacillus flavus</name>
    <dbReference type="NCBI Taxonomy" id="2823519"/>
    <lineage>
        <taxon>Bacteria</taxon>
        <taxon>Bacillati</taxon>
        <taxon>Bacillota</taxon>
        <taxon>Bacilli</taxon>
        <taxon>Bacillales</taxon>
        <taxon>Bacillaceae</taxon>
        <taxon>Metabacillus</taxon>
    </lineage>
</organism>
<dbReference type="InterPro" id="IPR001424">
    <property type="entry name" value="SOD_Cu_Zn_dom"/>
</dbReference>
<accession>A0ABS5LIW3</accession>
<dbReference type="PANTHER" id="PTHR10003">
    <property type="entry name" value="SUPEROXIDE DISMUTASE CU-ZN -RELATED"/>
    <property type="match status" value="1"/>
</dbReference>
<dbReference type="EMBL" id="JAGVRK010000001">
    <property type="protein sequence ID" value="MBS2970309.1"/>
    <property type="molecule type" value="Genomic_DNA"/>
</dbReference>